<feature type="transmembrane region" description="Helical" evidence="10">
    <location>
        <begin position="165"/>
        <end position="186"/>
    </location>
</feature>
<evidence type="ECO:0000313" key="13">
    <source>
        <dbReference type="Proteomes" id="UP001244341"/>
    </source>
</evidence>
<dbReference type="InterPro" id="IPR005829">
    <property type="entry name" value="Sugar_transporter_CS"/>
</dbReference>
<feature type="transmembrane region" description="Helical" evidence="10">
    <location>
        <begin position="410"/>
        <end position="428"/>
    </location>
</feature>
<comment type="subcellular location">
    <subcellularLocation>
        <location evidence="1">Membrane</location>
        <topology evidence="1">Multi-pass membrane protein</topology>
    </subcellularLocation>
</comment>
<dbReference type="SUPFAM" id="SSF103473">
    <property type="entry name" value="MFS general substrate transporter"/>
    <property type="match status" value="1"/>
</dbReference>
<evidence type="ECO:0000256" key="10">
    <source>
        <dbReference type="SAM" id="Phobius"/>
    </source>
</evidence>
<sequence length="564" mass="61715">MGQLQQGSKKGAFSRTQPWNMRYRQAAEEAQGSTTARAHDDRVFKASGRITFSVLLACFVGACTGLVFGYDIGIAGGVISYPDFQRRFFPQVLEAHADKDAFCKYNDPLLQLFVSVLFLAGIVGAFLGSFTAKQWGRRPTMMLGGLCFLIGAVLMAPAVHVAMLIIGRVVMGLGVGICVMCGPLFLSELAPYHLRGAFNTQFQLFITIGILVAQCINYGNQNYEWGWRLNLGLAGLPAALLMVGAALVPETPAHLVEVGREEQGRQVLRRIRGAEDVEVELQDIKDAAVAARSTKVNPWRAIFSRKFTPQLVTIVALQVFNQLDGINSIMFYAPQLFDAMGSGRREALMTHVIIGAVNVATTFVAVFTVDSLGRTFWMVEASAHMMACEVIMGVLIALKMDPVTGAIPKDITVGLIVVVCVFIAGHAWGWGPMPWLVCSEVQPMHTRAAGTALATIVNFILTFIIGQCFLSMLCSMRYGVFFFFAGWLAFMGVYTYFLVPETKGVPIDEIEYKFRNHWAWGKLMAKHDAAQEAKVVDDIADDLAAARGTSSCKVDVAKKGKPEM</sequence>
<dbReference type="PROSITE" id="PS50850">
    <property type="entry name" value="MFS"/>
    <property type="match status" value="1"/>
</dbReference>
<keyword evidence="3 9" id="KW-0813">Transport</keyword>
<evidence type="ECO:0000259" key="11">
    <source>
        <dbReference type="PROSITE" id="PS50850"/>
    </source>
</evidence>
<dbReference type="Gene3D" id="1.20.1250.20">
    <property type="entry name" value="MFS general substrate transporter like domains"/>
    <property type="match status" value="1"/>
</dbReference>
<feature type="transmembrane region" description="Helical" evidence="10">
    <location>
        <begin position="140"/>
        <end position="159"/>
    </location>
</feature>
<feature type="transmembrane region" description="Helical" evidence="10">
    <location>
        <begin position="348"/>
        <end position="369"/>
    </location>
</feature>
<proteinExistence type="inferred from homology"/>
<dbReference type="InterPro" id="IPR036259">
    <property type="entry name" value="MFS_trans_sf"/>
</dbReference>
<name>A0ABY8U7I8_TETOB</name>
<reference evidence="12 13" key="1">
    <citation type="submission" date="2023-05" db="EMBL/GenBank/DDBJ databases">
        <title>A 100% complete, gapless, phased diploid assembly of the Scenedesmus obliquus UTEX 3031 genome.</title>
        <authorList>
            <person name="Biondi T.C."/>
            <person name="Hanschen E.R."/>
            <person name="Kwon T."/>
            <person name="Eng W."/>
            <person name="Kruse C.P.S."/>
            <person name="Koehler S.I."/>
            <person name="Kunde Y."/>
            <person name="Gleasner C.D."/>
            <person name="You Mak K.T."/>
            <person name="Polle J."/>
            <person name="Hovde B.T."/>
            <person name="Starkenburg S.R."/>
        </authorList>
    </citation>
    <scope>NUCLEOTIDE SEQUENCE [LARGE SCALE GENOMIC DNA]</scope>
    <source>
        <strain evidence="12 13">DOE0152z</strain>
    </source>
</reference>
<feature type="transmembrane region" description="Helical" evidence="10">
    <location>
        <begin position="52"/>
        <end position="79"/>
    </location>
</feature>
<evidence type="ECO:0000256" key="4">
    <source>
        <dbReference type="ARBA" id="ARBA00022597"/>
    </source>
</evidence>
<dbReference type="CDD" id="cd17361">
    <property type="entry name" value="MFS_STP"/>
    <property type="match status" value="1"/>
</dbReference>
<evidence type="ECO:0000256" key="8">
    <source>
        <dbReference type="ARBA" id="ARBA00023136"/>
    </source>
</evidence>
<gene>
    <name evidence="12" type="ORF">OEZ85_014063</name>
</gene>
<dbReference type="PANTHER" id="PTHR23500:SF357">
    <property type="entry name" value="IP12678P"/>
    <property type="match status" value="1"/>
</dbReference>
<evidence type="ECO:0000256" key="2">
    <source>
        <dbReference type="ARBA" id="ARBA00010992"/>
    </source>
</evidence>
<feature type="transmembrane region" description="Helical" evidence="10">
    <location>
        <begin position="448"/>
        <end position="466"/>
    </location>
</feature>
<evidence type="ECO:0000256" key="1">
    <source>
        <dbReference type="ARBA" id="ARBA00004141"/>
    </source>
</evidence>
<keyword evidence="4" id="KW-0762">Sugar transport</keyword>
<keyword evidence="7 10" id="KW-1133">Transmembrane helix</keyword>
<feature type="transmembrane region" description="Helical" evidence="10">
    <location>
        <begin position="478"/>
        <end position="499"/>
    </location>
</feature>
<dbReference type="PANTHER" id="PTHR23500">
    <property type="entry name" value="SOLUTE CARRIER FAMILY 2, FACILITATED GLUCOSE TRANSPORTER"/>
    <property type="match status" value="1"/>
</dbReference>
<dbReference type="InterPro" id="IPR045262">
    <property type="entry name" value="STP/PLT_plant"/>
</dbReference>
<keyword evidence="8 10" id="KW-0472">Membrane</keyword>
<dbReference type="InterPro" id="IPR005828">
    <property type="entry name" value="MFS_sugar_transport-like"/>
</dbReference>
<evidence type="ECO:0000256" key="6">
    <source>
        <dbReference type="ARBA" id="ARBA00022847"/>
    </source>
</evidence>
<feature type="transmembrane region" description="Helical" evidence="10">
    <location>
        <begin position="109"/>
        <end position="128"/>
    </location>
</feature>
<dbReference type="InterPro" id="IPR044778">
    <property type="entry name" value="MFS_STP/MST-like_plant"/>
</dbReference>
<evidence type="ECO:0000256" key="5">
    <source>
        <dbReference type="ARBA" id="ARBA00022692"/>
    </source>
</evidence>
<dbReference type="NCBIfam" id="TIGR00879">
    <property type="entry name" value="SP"/>
    <property type="match status" value="1"/>
</dbReference>
<feature type="transmembrane region" description="Helical" evidence="10">
    <location>
        <begin position="225"/>
        <end position="248"/>
    </location>
</feature>
<evidence type="ECO:0000256" key="3">
    <source>
        <dbReference type="ARBA" id="ARBA00022448"/>
    </source>
</evidence>
<accession>A0ABY8U7I8</accession>
<dbReference type="PROSITE" id="PS00217">
    <property type="entry name" value="SUGAR_TRANSPORT_2"/>
    <property type="match status" value="1"/>
</dbReference>
<dbReference type="PRINTS" id="PR00171">
    <property type="entry name" value="SUGRTRNSPORT"/>
</dbReference>
<protein>
    <recommendedName>
        <fullName evidence="11">Major facilitator superfamily (MFS) profile domain-containing protein</fullName>
    </recommendedName>
</protein>
<keyword evidence="5 10" id="KW-0812">Transmembrane</keyword>
<dbReference type="InterPro" id="IPR003663">
    <property type="entry name" value="Sugar/inositol_transpt"/>
</dbReference>
<dbReference type="EMBL" id="CP126215">
    <property type="protein sequence ID" value="WIA17180.1"/>
    <property type="molecule type" value="Genomic_DNA"/>
</dbReference>
<dbReference type="Proteomes" id="UP001244341">
    <property type="component" value="Chromosome 8b"/>
</dbReference>
<evidence type="ECO:0000256" key="7">
    <source>
        <dbReference type="ARBA" id="ARBA00022989"/>
    </source>
</evidence>
<feature type="transmembrane region" description="Helical" evidence="10">
    <location>
        <begin position="375"/>
        <end position="398"/>
    </location>
</feature>
<evidence type="ECO:0000313" key="12">
    <source>
        <dbReference type="EMBL" id="WIA17180.1"/>
    </source>
</evidence>
<evidence type="ECO:0000256" key="9">
    <source>
        <dbReference type="RuleBase" id="RU003346"/>
    </source>
</evidence>
<dbReference type="InterPro" id="IPR020846">
    <property type="entry name" value="MFS_dom"/>
</dbReference>
<keyword evidence="6" id="KW-0769">Symport</keyword>
<keyword evidence="13" id="KW-1185">Reference proteome</keyword>
<dbReference type="Pfam" id="PF00083">
    <property type="entry name" value="Sugar_tr"/>
    <property type="match status" value="1"/>
</dbReference>
<feature type="transmembrane region" description="Helical" evidence="10">
    <location>
        <begin position="198"/>
        <end position="219"/>
    </location>
</feature>
<comment type="similarity">
    <text evidence="2 9">Belongs to the major facilitator superfamily. Sugar transporter (TC 2.A.1.1) family.</text>
</comment>
<feature type="domain" description="Major facilitator superfamily (MFS) profile" evidence="11">
    <location>
        <begin position="57"/>
        <end position="503"/>
    </location>
</feature>
<organism evidence="12 13">
    <name type="scientific">Tetradesmus obliquus</name>
    <name type="common">Green alga</name>
    <name type="synonym">Acutodesmus obliquus</name>
    <dbReference type="NCBI Taxonomy" id="3088"/>
    <lineage>
        <taxon>Eukaryota</taxon>
        <taxon>Viridiplantae</taxon>
        <taxon>Chlorophyta</taxon>
        <taxon>core chlorophytes</taxon>
        <taxon>Chlorophyceae</taxon>
        <taxon>CS clade</taxon>
        <taxon>Sphaeropleales</taxon>
        <taxon>Scenedesmaceae</taxon>
        <taxon>Tetradesmus</taxon>
    </lineage>
</organism>